<dbReference type="Pfam" id="PF00512">
    <property type="entry name" value="HisKA"/>
    <property type="match status" value="1"/>
</dbReference>
<keyword evidence="5" id="KW-1133">Transmembrane helix</keyword>
<dbReference type="SMART" id="SM00387">
    <property type="entry name" value="HATPase_c"/>
    <property type="match status" value="1"/>
</dbReference>
<dbReference type="SUPFAM" id="SSF55874">
    <property type="entry name" value="ATPase domain of HSP90 chaperone/DNA topoisomerase II/histidine kinase"/>
    <property type="match status" value="1"/>
</dbReference>
<dbReference type="PRINTS" id="PR00344">
    <property type="entry name" value="BCTRLSENSOR"/>
</dbReference>
<dbReference type="SUPFAM" id="SSF47384">
    <property type="entry name" value="Homodimeric domain of signal transducing histidine kinase"/>
    <property type="match status" value="1"/>
</dbReference>
<keyword evidence="8" id="KW-1185">Reference proteome</keyword>
<accession>A0A1W2H242</accession>
<dbReference type="CDD" id="cd00082">
    <property type="entry name" value="HisKA"/>
    <property type="match status" value="1"/>
</dbReference>
<sequence length="670" mass="76326">MKQRILMVLFFFLIQDYCLGQNLRQWDRRIDSLQIQYENASLDSVRVQTAIKLMDVLGNKAWIATNTGQFAVAYEAFRKAFDFWENPETIKLFGKVKHDKEYEKSYWSVLANLTFNYGHLMGATGNIEERLYYYQKAYQIAKEQEDVMNTVFSLTGLAFVYLTNNELDSAQMKIEEARSYPPELYNFEGYPEIKYIDGAIKLRLKLYEPALNAFWDGLEDAIEKDYPVGKATNNLGLSETYRYLNNMDSSYFFARQSINELRRIREIQMFEIDIALAYQNLYGHFRHFNQPDSAFRYLELAQVERSVLTKRKFANMAAFQQVLLIRERELANLEKENLAIQSRYRTYLFVFVLTVFLFIGGILIRANRQKQKANLLLASQKEEIQSALHQLKSTQAQLIQSEKMASLGELTAGIAHEIQNPLNFVNNFSEVSAELVEEVEEERAKSRETRDETLVSEILEDIKQNLEKINHHGKRADAIVKGMLEHSRTGSGEKELTDINTLVGEYLNLAYQSFKSKNKEIEIELISDLDPSIPKIELIRADIGKVLLNILNNAFYAVGAGHALSLQPMVTVSTRLREGSPIGAGGSNGKWIQISIYDNGPGIPDAIKDKIFQPFFTTKPTGQGTGLGLSLSYDIVKAHGGSIKVLSNENEGLPEGKAGTEFSIELPLLI</sequence>
<dbReference type="InterPro" id="IPR011990">
    <property type="entry name" value="TPR-like_helical_dom_sf"/>
</dbReference>
<dbReference type="Gene3D" id="1.25.40.10">
    <property type="entry name" value="Tetratricopeptide repeat domain"/>
    <property type="match status" value="1"/>
</dbReference>
<proteinExistence type="predicted"/>
<evidence type="ECO:0000259" key="6">
    <source>
        <dbReference type="PROSITE" id="PS50109"/>
    </source>
</evidence>
<dbReference type="PANTHER" id="PTHR43065">
    <property type="entry name" value="SENSOR HISTIDINE KINASE"/>
    <property type="match status" value="1"/>
</dbReference>
<keyword evidence="5" id="KW-0812">Transmembrane</keyword>
<dbReference type="InterPro" id="IPR005467">
    <property type="entry name" value="His_kinase_dom"/>
</dbReference>
<dbReference type="InterPro" id="IPR036890">
    <property type="entry name" value="HATPase_C_sf"/>
</dbReference>
<dbReference type="Pfam" id="PF02518">
    <property type="entry name" value="HATPase_c"/>
    <property type="match status" value="1"/>
</dbReference>
<organism evidence="7 8">
    <name type="scientific">Aquiflexum balticum DSM 16537</name>
    <dbReference type="NCBI Taxonomy" id="758820"/>
    <lineage>
        <taxon>Bacteria</taxon>
        <taxon>Pseudomonadati</taxon>
        <taxon>Bacteroidota</taxon>
        <taxon>Cytophagia</taxon>
        <taxon>Cytophagales</taxon>
        <taxon>Cyclobacteriaceae</taxon>
        <taxon>Aquiflexum</taxon>
    </lineage>
</organism>
<dbReference type="AlphaFoldDB" id="A0A1W2H242"/>
<evidence type="ECO:0000256" key="5">
    <source>
        <dbReference type="SAM" id="Phobius"/>
    </source>
</evidence>
<name>A0A1W2H242_9BACT</name>
<evidence type="ECO:0000256" key="1">
    <source>
        <dbReference type="ARBA" id="ARBA00000085"/>
    </source>
</evidence>
<dbReference type="InterPro" id="IPR003661">
    <property type="entry name" value="HisK_dim/P_dom"/>
</dbReference>
<evidence type="ECO:0000313" key="8">
    <source>
        <dbReference type="Proteomes" id="UP000192333"/>
    </source>
</evidence>
<comment type="catalytic activity">
    <reaction evidence="1">
        <text>ATP + protein L-histidine = ADP + protein N-phospho-L-histidine.</text>
        <dbReference type="EC" id="2.7.13.3"/>
    </reaction>
</comment>
<feature type="domain" description="Histidine kinase" evidence="6">
    <location>
        <begin position="413"/>
        <end position="670"/>
    </location>
</feature>
<gene>
    <name evidence="7" type="ORF">SAMN00777080_1399</name>
</gene>
<dbReference type="Gene3D" id="3.30.565.10">
    <property type="entry name" value="Histidine kinase-like ATPase, C-terminal domain"/>
    <property type="match status" value="1"/>
</dbReference>
<dbReference type="PANTHER" id="PTHR43065:SF42">
    <property type="entry name" value="TWO-COMPONENT SENSOR PPRA"/>
    <property type="match status" value="1"/>
</dbReference>
<dbReference type="SUPFAM" id="SSF48452">
    <property type="entry name" value="TPR-like"/>
    <property type="match status" value="1"/>
</dbReference>
<reference evidence="8" key="1">
    <citation type="submission" date="2017-04" db="EMBL/GenBank/DDBJ databases">
        <authorList>
            <person name="Varghese N."/>
            <person name="Submissions S."/>
        </authorList>
    </citation>
    <scope>NUCLEOTIDE SEQUENCE [LARGE SCALE GENOMIC DNA]</scope>
    <source>
        <strain evidence="8">DSM 16537</strain>
    </source>
</reference>
<dbReference type="Proteomes" id="UP000192333">
    <property type="component" value="Chromosome I"/>
</dbReference>
<dbReference type="InterPro" id="IPR003594">
    <property type="entry name" value="HATPase_dom"/>
</dbReference>
<dbReference type="EMBL" id="LT838813">
    <property type="protein sequence ID" value="SMD42834.1"/>
    <property type="molecule type" value="Genomic_DNA"/>
</dbReference>
<dbReference type="RefSeq" id="WP_084119594.1">
    <property type="nucleotide sequence ID" value="NZ_LT838813.1"/>
</dbReference>
<dbReference type="GO" id="GO:0000155">
    <property type="term" value="F:phosphorelay sensor kinase activity"/>
    <property type="evidence" value="ECO:0007669"/>
    <property type="project" value="InterPro"/>
</dbReference>
<keyword evidence="4" id="KW-0175">Coiled coil</keyword>
<feature type="coiled-coil region" evidence="4">
    <location>
        <begin position="363"/>
        <end position="397"/>
    </location>
</feature>
<dbReference type="PROSITE" id="PS50109">
    <property type="entry name" value="HIS_KIN"/>
    <property type="match status" value="1"/>
</dbReference>
<dbReference type="SMART" id="SM00388">
    <property type="entry name" value="HisKA"/>
    <property type="match status" value="1"/>
</dbReference>
<dbReference type="EC" id="2.7.13.3" evidence="2"/>
<evidence type="ECO:0000256" key="4">
    <source>
        <dbReference type="SAM" id="Coils"/>
    </source>
</evidence>
<dbReference type="OrthoDB" id="9806995at2"/>
<keyword evidence="3" id="KW-0597">Phosphoprotein</keyword>
<dbReference type="Gene3D" id="1.10.287.130">
    <property type="match status" value="1"/>
</dbReference>
<keyword evidence="5" id="KW-0472">Membrane</keyword>
<dbReference type="STRING" id="758820.SAMN00777080_1399"/>
<evidence type="ECO:0000256" key="2">
    <source>
        <dbReference type="ARBA" id="ARBA00012438"/>
    </source>
</evidence>
<evidence type="ECO:0000313" key="7">
    <source>
        <dbReference type="EMBL" id="SMD42834.1"/>
    </source>
</evidence>
<evidence type="ECO:0000256" key="3">
    <source>
        <dbReference type="ARBA" id="ARBA00022553"/>
    </source>
</evidence>
<feature type="transmembrane region" description="Helical" evidence="5">
    <location>
        <begin position="344"/>
        <end position="364"/>
    </location>
</feature>
<dbReference type="InterPro" id="IPR036097">
    <property type="entry name" value="HisK_dim/P_sf"/>
</dbReference>
<dbReference type="InterPro" id="IPR004358">
    <property type="entry name" value="Sig_transdc_His_kin-like_C"/>
</dbReference>
<protein>
    <recommendedName>
        <fullName evidence="2">histidine kinase</fullName>
        <ecNumber evidence="2">2.7.13.3</ecNumber>
    </recommendedName>
</protein>